<dbReference type="CDD" id="cd03784">
    <property type="entry name" value="GT1_Gtf-like"/>
    <property type="match status" value="1"/>
</dbReference>
<gene>
    <name evidence="3" type="ORF">RND81_13G047200</name>
</gene>
<proteinExistence type="inferred from homology"/>
<keyword evidence="4" id="KW-1185">Reference proteome</keyword>
<dbReference type="Proteomes" id="UP001443914">
    <property type="component" value="Unassembled WGS sequence"/>
</dbReference>
<evidence type="ECO:0000256" key="1">
    <source>
        <dbReference type="ARBA" id="ARBA00009995"/>
    </source>
</evidence>
<evidence type="ECO:0000313" key="3">
    <source>
        <dbReference type="EMBL" id="KAK9668277.1"/>
    </source>
</evidence>
<dbReference type="GO" id="GO:0016104">
    <property type="term" value="P:triterpenoid biosynthetic process"/>
    <property type="evidence" value="ECO:0007669"/>
    <property type="project" value="UniProtKB-ARBA"/>
</dbReference>
<dbReference type="PANTHER" id="PTHR11926:SF1392">
    <property type="entry name" value="GLYCOSYLTRANSFERASE"/>
    <property type="match status" value="1"/>
</dbReference>
<dbReference type="EMBL" id="JBDFQZ010000013">
    <property type="protein sequence ID" value="KAK9668277.1"/>
    <property type="molecule type" value="Genomic_DNA"/>
</dbReference>
<reference evidence="3" key="1">
    <citation type="submission" date="2024-03" db="EMBL/GenBank/DDBJ databases">
        <title>WGS assembly of Saponaria officinalis var. Norfolk2.</title>
        <authorList>
            <person name="Jenkins J."/>
            <person name="Shu S."/>
            <person name="Grimwood J."/>
            <person name="Barry K."/>
            <person name="Goodstein D."/>
            <person name="Schmutz J."/>
            <person name="Leebens-Mack J."/>
            <person name="Osbourn A."/>
        </authorList>
    </citation>
    <scope>NUCLEOTIDE SEQUENCE [LARGE SCALE GENOMIC DNA]</scope>
    <source>
        <strain evidence="3">JIC</strain>
    </source>
</reference>
<dbReference type="GO" id="GO:0080043">
    <property type="term" value="F:quercetin 3-O-glucosyltransferase activity"/>
    <property type="evidence" value="ECO:0007669"/>
    <property type="project" value="TreeGrafter"/>
</dbReference>
<evidence type="ECO:0000256" key="2">
    <source>
        <dbReference type="ARBA" id="ARBA00022679"/>
    </source>
</evidence>
<dbReference type="PANTHER" id="PTHR11926">
    <property type="entry name" value="GLUCOSYL/GLUCURONOSYL TRANSFERASES"/>
    <property type="match status" value="1"/>
</dbReference>
<comment type="similarity">
    <text evidence="1">Belongs to the UDP-glycosyltransferase family.</text>
</comment>
<dbReference type="AlphaFoldDB" id="A0AAW1H0H6"/>
<accession>A0AAW1H0H6</accession>
<dbReference type="Gene3D" id="3.40.50.2000">
    <property type="entry name" value="Glycogen Phosphorylase B"/>
    <property type="match status" value="3"/>
</dbReference>
<evidence type="ECO:0008006" key="5">
    <source>
        <dbReference type="Google" id="ProtNLM"/>
    </source>
</evidence>
<sequence>MGSEETIQSHNNNNKVTQVILLPFPLQGPVNCFLKLAYLLSTTSDISVTFFTAAFIHRRLPHLPSLLPTVRFVVGSDGIAGDHRRPPAQFLDMARNFEAEFVSRLPELQAAEATCVIADGVFTGAGKAAMEVGIAVVYFSTLSPCCIWASCALVPKLVDDGVVPFVDGDLDDPVTNIPGSESILRRRDLPGICRAKDMSEPYIELILRECRELPTAQAHILNTCDKLEGTALLSELRSLFPNLYTIGPIHALAKTRMRQQNSARKLEQCGSFWEEDWTCLTWLDSQPPRSVGVRFLWVQRLVDGSGVGSLDDDVGFQGRMHERGRVVTWAPQEEDLDHRAVGGFLTHSGWNSTLESVVEGVPMICWPNGIDQLVICRFVEEVWKIGVDMKDRCDRVEIERMVKDVMEKRRGEFRKKANEVAKLANEAVMEGGSSWCALDRLIEDIKFMRFNVPH</sequence>
<comment type="caution">
    <text evidence="3">The sequence shown here is derived from an EMBL/GenBank/DDBJ whole genome shotgun (WGS) entry which is preliminary data.</text>
</comment>
<organism evidence="3 4">
    <name type="scientific">Saponaria officinalis</name>
    <name type="common">Common soapwort</name>
    <name type="synonym">Lychnis saponaria</name>
    <dbReference type="NCBI Taxonomy" id="3572"/>
    <lineage>
        <taxon>Eukaryota</taxon>
        <taxon>Viridiplantae</taxon>
        <taxon>Streptophyta</taxon>
        <taxon>Embryophyta</taxon>
        <taxon>Tracheophyta</taxon>
        <taxon>Spermatophyta</taxon>
        <taxon>Magnoliopsida</taxon>
        <taxon>eudicotyledons</taxon>
        <taxon>Gunneridae</taxon>
        <taxon>Pentapetalae</taxon>
        <taxon>Caryophyllales</taxon>
        <taxon>Caryophyllaceae</taxon>
        <taxon>Caryophylleae</taxon>
        <taxon>Saponaria</taxon>
    </lineage>
</organism>
<keyword evidence="2" id="KW-0808">Transferase</keyword>
<name>A0AAW1H0H6_SAPOF</name>
<dbReference type="GO" id="GO:0016135">
    <property type="term" value="P:saponin biosynthetic process"/>
    <property type="evidence" value="ECO:0007669"/>
    <property type="project" value="UniProtKB-ARBA"/>
</dbReference>
<protein>
    <recommendedName>
        <fullName evidence="5">Glycosyltransferase</fullName>
    </recommendedName>
</protein>
<dbReference type="InterPro" id="IPR002213">
    <property type="entry name" value="UDP_glucos_trans"/>
</dbReference>
<dbReference type="GO" id="GO:0080044">
    <property type="term" value="F:quercetin 7-O-glucosyltransferase activity"/>
    <property type="evidence" value="ECO:0007669"/>
    <property type="project" value="TreeGrafter"/>
</dbReference>
<evidence type="ECO:0000313" key="4">
    <source>
        <dbReference type="Proteomes" id="UP001443914"/>
    </source>
</evidence>
<dbReference type="SUPFAM" id="SSF53756">
    <property type="entry name" value="UDP-Glycosyltransferase/glycogen phosphorylase"/>
    <property type="match status" value="1"/>
</dbReference>
<dbReference type="Pfam" id="PF00201">
    <property type="entry name" value="UDPGT"/>
    <property type="match status" value="1"/>
</dbReference>